<name>A0ABV1SZH8_9ACTN</name>
<dbReference type="RefSeq" id="WP_352148667.1">
    <property type="nucleotide sequence ID" value="NZ_JBEOZY010000023.1"/>
</dbReference>
<accession>A0ABV1SZH8</accession>
<evidence type="ECO:0000313" key="3">
    <source>
        <dbReference type="EMBL" id="MER6167140.1"/>
    </source>
</evidence>
<comment type="caution">
    <text evidence="3">The sequence shown here is derived from an EMBL/GenBank/DDBJ whole genome shotgun (WGS) entry which is preliminary data.</text>
</comment>
<evidence type="ECO:0000313" key="4">
    <source>
        <dbReference type="Proteomes" id="UP001496720"/>
    </source>
</evidence>
<feature type="compositionally biased region" description="Basic residues" evidence="1">
    <location>
        <begin position="69"/>
        <end position="82"/>
    </location>
</feature>
<keyword evidence="2" id="KW-0812">Transmembrane</keyword>
<proteinExistence type="predicted"/>
<feature type="compositionally biased region" description="Low complexity" evidence="1">
    <location>
        <begin position="185"/>
        <end position="200"/>
    </location>
</feature>
<keyword evidence="4" id="KW-1185">Reference proteome</keyword>
<organism evidence="3 4">
    <name type="scientific">Streptomyces violaceorubidus</name>
    <dbReference type="NCBI Taxonomy" id="284042"/>
    <lineage>
        <taxon>Bacteria</taxon>
        <taxon>Bacillati</taxon>
        <taxon>Actinomycetota</taxon>
        <taxon>Actinomycetes</taxon>
        <taxon>Kitasatosporales</taxon>
        <taxon>Streptomycetaceae</taxon>
        <taxon>Streptomyces</taxon>
    </lineage>
</organism>
<feature type="region of interest" description="Disordered" evidence="1">
    <location>
        <begin position="356"/>
        <end position="426"/>
    </location>
</feature>
<evidence type="ECO:0000256" key="1">
    <source>
        <dbReference type="SAM" id="MobiDB-lite"/>
    </source>
</evidence>
<feature type="compositionally biased region" description="Pro residues" evidence="1">
    <location>
        <begin position="100"/>
        <end position="111"/>
    </location>
</feature>
<dbReference type="Proteomes" id="UP001496720">
    <property type="component" value="Unassembled WGS sequence"/>
</dbReference>
<evidence type="ECO:0008006" key="5">
    <source>
        <dbReference type="Google" id="ProtNLM"/>
    </source>
</evidence>
<protein>
    <recommendedName>
        <fullName evidence="5">DUF4232 domain-containing protein</fullName>
    </recommendedName>
</protein>
<feature type="compositionally biased region" description="Basic and acidic residues" evidence="1">
    <location>
        <begin position="1"/>
        <end position="51"/>
    </location>
</feature>
<feature type="region of interest" description="Disordered" evidence="1">
    <location>
        <begin position="178"/>
        <end position="256"/>
    </location>
</feature>
<keyword evidence="2" id="KW-1133">Transmembrane helix</keyword>
<sequence>MSEGNDARPDAREELDPRPDAPREQDARPDARAGHDARPDVRERHGPRPDAGEGQDAPAGPAGREQQKHTHTHTHKHTHMHTHPGNGTVNHGPAAQGPDAPGPAGPAPAGPAPDEVALRAMLHQAVGELEPSDGTLEHLRRAVPARRARKRQAVVGVAAAALFLGTAIPALVHVSNSTGASADPSVAGNASQAQGGASQGKDPAGGQSGIAGTGNTAEDKDKADPKETPGDKESGAATGSAPSGAPSASSPADIPACGPGSLGPAVASSAAPDSTGVVYGSFRVTNVSSGGCTVTGPGNVATAPLGAADATRIGTARHAAGDAAAGLPDPSLEAASLTLAPGAAYEVKFAWVPSETCPTTGGTTGGGTGGPSAEPSPTEDTTAVVGGTSEGGGEAGPTAQLITEDGPAEGSVSVTYTPEGGSGSATTTVSNACVGTVYWTGLLADSGSGA</sequence>
<feature type="transmembrane region" description="Helical" evidence="2">
    <location>
        <begin position="153"/>
        <end position="172"/>
    </location>
</feature>
<feature type="region of interest" description="Disordered" evidence="1">
    <location>
        <begin position="1"/>
        <end position="113"/>
    </location>
</feature>
<dbReference type="EMBL" id="JBEOZY010000023">
    <property type="protein sequence ID" value="MER6167140.1"/>
    <property type="molecule type" value="Genomic_DNA"/>
</dbReference>
<reference evidence="3 4" key="1">
    <citation type="submission" date="2024-06" db="EMBL/GenBank/DDBJ databases">
        <title>The Natural Products Discovery Center: Release of the First 8490 Sequenced Strains for Exploring Actinobacteria Biosynthetic Diversity.</title>
        <authorList>
            <person name="Kalkreuter E."/>
            <person name="Kautsar S.A."/>
            <person name="Yang D."/>
            <person name="Bader C.D."/>
            <person name="Teijaro C.N."/>
            <person name="Fluegel L."/>
            <person name="Davis C.M."/>
            <person name="Simpson J.R."/>
            <person name="Lauterbach L."/>
            <person name="Steele A.D."/>
            <person name="Gui C."/>
            <person name="Meng S."/>
            <person name="Li G."/>
            <person name="Viehrig K."/>
            <person name="Ye F."/>
            <person name="Su P."/>
            <person name="Kiefer A.F."/>
            <person name="Nichols A."/>
            <person name="Cepeda A.J."/>
            <person name="Yan W."/>
            <person name="Fan B."/>
            <person name="Jiang Y."/>
            <person name="Adhikari A."/>
            <person name="Zheng C.-J."/>
            <person name="Schuster L."/>
            <person name="Cowan T.M."/>
            <person name="Smanski M.J."/>
            <person name="Chevrette M.G."/>
            <person name="De Carvalho L.P.S."/>
            <person name="Shen B."/>
        </authorList>
    </citation>
    <scope>NUCLEOTIDE SEQUENCE [LARGE SCALE GENOMIC DNA]</scope>
    <source>
        <strain evidence="3 4">NPDC001615</strain>
    </source>
</reference>
<keyword evidence="2" id="KW-0472">Membrane</keyword>
<feature type="compositionally biased region" description="Low complexity" evidence="1">
    <location>
        <begin position="235"/>
        <end position="252"/>
    </location>
</feature>
<gene>
    <name evidence="3" type="ORF">ABT188_21705</name>
</gene>
<feature type="compositionally biased region" description="Basic and acidic residues" evidence="1">
    <location>
        <begin position="217"/>
        <end position="234"/>
    </location>
</feature>
<evidence type="ECO:0000256" key="2">
    <source>
        <dbReference type="SAM" id="Phobius"/>
    </source>
</evidence>